<evidence type="ECO:0000313" key="13">
    <source>
        <dbReference type="Proteomes" id="UP001221898"/>
    </source>
</evidence>
<evidence type="ECO:0000256" key="10">
    <source>
        <dbReference type="SAM" id="MobiDB-lite"/>
    </source>
</evidence>
<comment type="function">
    <text evidence="9">Catalyzes the cleavage of thioester bonds from S-palmitoyl-CoA or S-palmitoyl-N-acetylcysteamine (unbranched structures) but does not have activity against palmitoylcysteine or palmitoylated proteins, branched structures or bulky head groups. Conversely, hydrolyzes both long and short chain fatty acyl-CoA substrate.</text>
</comment>
<dbReference type="FunFam" id="3.40.50.1820:FF:000037">
    <property type="entry name" value="Lysosomal thioesterase PPT2 homolog"/>
    <property type="match status" value="1"/>
</dbReference>
<dbReference type="GO" id="GO:0016790">
    <property type="term" value="F:thiolester hydrolase activity"/>
    <property type="evidence" value="ECO:0007669"/>
    <property type="project" value="TreeGrafter"/>
</dbReference>
<sequence>MYSRTIQRHSSGEVNCTVRSTTKGYNKKTNSCITRNSAAVQGKRGNTITINPRKSGAGTASASAPGVTRSCPSAPNPSPYGVEEKGKKRYPTAEEIEVIGGYQTLEKSCLAKGNGTQKTVKVCFDEVQLEQVFEYPSENSVLASFPSPPLPGPEREEEKEEEDDEDDEEGLFLLRSSQTVGTGAGRVLRVDESFEVIGYKPVIVVHGLFDGPKQLADLVRLINKSHPGTNVTVIDLFDGQASLMSLWKQVQGFKQEILPIMQNAADGVHLICFSQGGLVCRGIISTLPDHNVHSFISLSSPQAGQYGETEYLKHVFPKTMKTHIYQICYCSIGQKVSICNYWKDSHHIDKYVKGSNYLAVLNNERPNPNARVWKKNFLRIKKLVLIGGPDDGVITPWQSSHFGFYDANETIVEMKNQDVYLKDVFGLKTLDARGDLVMCVFPGVKHTKWHSNDTVYHGCIDKWLT</sequence>
<dbReference type="PANTHER" id="PTHR11247">
    <property type="entry name" value="PALMITOYL-PROTEIN THIOESTERASE/DOLICHYLDIPHOSPHATASE 1"/>
    <property type="match status" value="1"/>
</dbReference>
<organism evidence="12 13">
    <name type="scientific">Aldrovandia affinis</name>
    <dbReference type="NCBI Taxonomy" id="143900"/>
    <lineage>
        <taxon>Eukaryota</taxon>
        <taxon>Metazoa</taxon>
        <taxon>Chordata</taxon>
        <taxon>Craniata</taxon>
        <taxon>Vertebrata</taxon>
        <taxon>Euteleostomi</taxon>
        <taxon>Actinopterygii</taxon>
        <taxon>Neopterygii</taxon>
        <taxon>Teleostei</taxon>
        <taxon>Notacanthiformes</taxon>
        <taxon>Halosauridae</taxon>
        <taxon>Aldrovandia</taxon>
    </lineage>
</organism>
<accession>A0AAD7RCV2</accession>
<dbReference type="Gene3D" id="3.40.50.1820">
    <property type="entry name" value="alpha/beta hydrolase"/>
    <property type="match status" value="1"/>
</dbReference>
<feature type="domain" description="Phostensin/Taperin PP1-binding" evidence="11">
    <location>
        <begin position="22"/>
        <end position="142"/>
    </location>
</feature>
<dbReference type="GO" id="GO:0019902">
    <property type="term" value="F:phosphatase binding"/>
    <property type="evidence" value="ECO:0007669"/>
    <property type="project" value="InterPro"/>
</dbReference>
<comment type="similarity">
    <text evidence="2">Belongs to the palmitoyl-protein thioesterase family.</text>
</comment>
<evidence type="ECO:0000256" key="4">
    <source>
        <dbReference type="ARBA" id="ARBA00022801"/>
    </source>
</evidence>
<feature type="compositionally biased region" description="Acidic residues" evidence="10">
    <location>
        <begin position="155"/>
        <end position="168"/>
    </location>
</feature>
<evidence type="ECO:0000256" key="9">
    <source>
        <dbReference type="ARBA" id="ARBA00093353"/>
    </source>
</evidence>
<evidence type="ECO:0000259" key="11">
    <source>
        <dbReference type="Pfam" id="PF13914"/>
    </source>
</evidence>
<dbReference type="GO" id="GO:0005764">
    <property type="term" value="C:lysosome"/>
    <property type="evidence" value="ECO:0007669"/>
    <property type="project" value="UniProtKB-SubCell"/>
</dbReference>
<comment type="subcellular location">
    <subcellularLocation>
        <location evidence="1">Lysosome</location>
    </subcellularLocation>
</comment>
<dbReference type="AlphaFoldDB" id="A0AAD7RCV2"/>
<keyword evidence="3" id="KW-0732">Signal</keyword>
<comment type="caution">
    <text evidence="12">The sequence shown here is derived from an EMBL/GenBank/DDBJ whole genome shotgun (WGS) entry which is preliminary data.</text>
</comment>
<keyword evidence="6" id="KW-0458">Lysosome</keyword>
<dbReference type="GO" id="GO:0098599">
    <property type="term" value="F:palmitoyl hydrolase activity"/>
    <property type="evidence" value="ECO:0007669"/>
    <property type="project" value="UniProtKB-ARBA"/>
</dbReference>
<dbReference type="Proteomes" id="UP001221898">
    <property type="component" value="Unassembled WGS sequence"/>
</dbReference>
<evidence type="ECO:0000256" key="8">
    <source>
        <dbReference type="ARBA" id="ARBA00093223"/>
    </source>
</evidence>
<feature type="compositionally biased region" description="Low complexity" evidence="10">
    <location>
        <begin position="55"/>
        <end position="66"/>
    </location>
</feature>
<evidence type="ECO:0000256" key="7">
    <source>
        <dbReference type="ARBA" id="ARBA00038848"/>
    </source>
</evidence>
<feature type="region of interest" description="Disordered" evidence="10">
    <location>
        <begin position="52"/>
        <end position="87"/>
    </location>
</feature>
<dbReference type="InterPro" id="IPR029058">
    <property type="entry name" value="AB_hydrolase_fold"/>
</dbReference>
<dbReference type="Pfam" id="PF02089">
    <property type="entry name" value="Palm_thioest"/>
    <property type="match status" value="1"/>
</dbReference>
<dbReference type="EC" id="3.1.2.2" evidence="7"/>
<keyword evidence="4" id="KW-0378">Hydrolase</keyword>
<dbReference type="InterPro" id="IPR025907">
    <property type="entry name" value="Phostensin/Taperin_PP1-bd_dom"/>
</dbReference>
<evidence type="ECO:0000256" key="5">
    <source>
        <dbReference type="ARBA" id="ARBA00023180"/>
    </source>
</evidence>
<comment type="catalytic activity">
    <reaction evidence="8">
        <text>S-hexadecanoyl-N-acetylcysteamine + H2O = N-acetylcysteamine + hexadecanoate + H(+)</text>
        <dbReference type="Rhea" id="RHEA:84099"/>
        <dbReference type="ChEBI" id="CHEBI:7896"/>
        <dbReference type="ChEBI" id="CHEBI:15377"/>
        <dbReference type="ChEBI" id="CHEBI:15378"/>
        <dbReference type="ChEBI" id="CHEBI:74410"/>
        <dbReference type="ChEBI" id="CHEBI:233601"/>
    </reaction>
</comment>
<keyword evidence="13" id="KW-1185">Reference proteome</keyword>
<protein>
    <recommendedName>
        <fullName evidence="7">palmitoyl-CoA hydrolase</fullName>
        <ecNumber evidence="7">3.1.2.2</ecNumber>
    </recommendedName>
</protein>
<evidence type="ECO:0000313" key="12">
    <source>
        <dbReference type="EMBL" id="KAJ8377934.1"/>
    </source>
</evidence>
<feature type="region of interest" description="Disordered" evidence="10">
    <location>
        <begin position="140"/>
        <end position="168"/>
    </location>
</feature>
<dbReference type="PANTHER" id="PTHR11247:SF27">
    <property type="entry name" value="LYSOSOMAL THIOESTERASE PPT2"/>
    <property type="match status" value="1"/>
</dbReference>
<evidence type="ECO:0000256" key="3">
    <source>
        <dbReference type="ARBA" id="ARBA00022729"/>
    </source>
</evidence>
<dbReference type="SUPFAM" id="SSF53474">
    <property type="entry name" value="alpha/beta-Hydrolases"/>
    <property type="match status" value="1"/>
</dbReference>
<evidence type="ECO:0000256" key="6">
    <source>
        <dbReference type="ARBA" id="ARBA00023228"/>
    </source>
</evidence>
<evidence type="ECO:0000256" key="2">
    <source>
        <dbReference type="ARBA" id="ARBA00010758"/>
    </source>
</evidence>
<evidence type="ECO:0000256" key="1">
    <source>
        <dbReference type="ARBA" id="ARBA00004371"/>
    </source>
</evidence>
<proteinExistence type="inferred from homology"/>
<reference evidence="12" key="1">
    <citation type="journal article" date="2023" name="Science">
        <title>Genome structures resolve the early diversification of teleost fishes.</title>
        <authorList>
            <person name="Parey E."/>
            <person name="Louis A."/>
            <person name="Montfort J."/>
            <person name="Bouchez O."/>
            <person name="Roques C."/>
            <person name="Iampietro C."/>
            <person name="Lluch J."/>
            <person name="Castinel A."/>
            <person name="Donnadieu C."/>
            <person name="Desvignes T."/>
            <person name="Floi Bucao C."/>
            <person name="Jouanno E."/>
            <person name="Wen M."/>
            <person name="Mejri S."/>
            <person name="Dirks R."/>
            <person name="Jansen H."/>
            <person name="Henkel C."/>
            <person name="Chen W.J."/>
            <person name="Zahm M."/>
            <person name="Cabau C."/>
            <person name="Klopp C."/>
            <person name="Thompson A.W."/>
            <person name="Robinson-Rechavi M."/>
            <person name="Braasch I."/>
            <person name="Lecointre G."/>
            <person name="Bobe J."/>
            <person name="Postlethwait J.H."/>
            <person name="Berthelot C."/>
            <person name="Roest Crollius H."/>
            <person name="Guiguen Y."/>
        </authorList>
    </citation>
    <scope>NUCLEOTIDE SEQUENCE</scope>
    <source>
        <strain evidence="12">NC1722</strain>
    </source>
</reference>
<dbReference type="EMBL" id="JAINUG010000336">
    <property type="protein sequence ID" value="KAJ8377934.1"/>
    <property type="molecule type" value="Genomic_DNA"/>
</dbReference>
<name>A0AAD7RCV2_9TELE</name>
<keyword evidence="5" id="KW-0325">Glycoprotein</keyword>
<dbReference type="Pfam" id="PF13914">
    <property type="entry name" value="Phostensin"/>
    <property type="match status" value="1"/>
</dbReference>
<gene>
    <name evidence="12" type="ORF">AAFF_G00249970</name>
</gene>